<dbReference type="PANTHER" id="PTHR24348:SF68">
    <property type="entry name" value="SERINE_THREONINE-PROTEIN KINASE ATG1C"/>
    <property type="match status" value="1"/>
</dbReference>
<feature type="region of interest" description="Disordered" evidence="7">
    <location>
        <begin position="550"/>
        <end position="571"/>
    </location>
</feature>
<evidence type="ECO:0000256" key="6">
    <source>
        <dbReference type="SAM" id="Coils"/>
    </source>
</evidence>
<feature type="compositionally biased region" description="Low complexity" evidence="7">
    <location>
        <begin position="838"/>
        <end position="861"/>
    </location>
</feature>
<proteinExistence type="predicted"/>
<keyword evidence="6" id="KW-0175">Coiled coil</keyword>
<dbReference type="InterPro" id="IPR001611">
    <property type="entry name" value="Leu-rich_rpt"/>
</dbReference>
<evidence type="ECO:0000256" key="5">
    <source>
        <dbReference type="PROSITE-ProRule" id="PRU10141"/>
    </source>
</evidence>
<evidence type="ECO:0000256" key="1">
    <source>
        <dbReference type="ARBA" id="ARBA00022614"/>
    </source>
</evidence>
<accession>A0ABP0RPL7</accession>
<dbReference type="SUPFAM" id="SSF52075">
    <property type="entry name" value="Outer arm dynein light chain 1"/>
    <property type="match status" value="1"/>
</dbReference>
<sequence>MARNGHGAASSQLEEPRESLRLLRCGLQGLCDLPQLNAPEGRRLRLLHLHGNAFRSLRGLDAVCPALEELTVSSNDLQNLEGLQGLQQLRLLDLSCNCLSNLDGLGKLRRLQELRVAYNQISHLEPLAALRPGSQLKLLDLRDNAVAHLGQLLFLGGLPLEDLRFQAAGGQRGNPICRLPGYRSAVFSAAPDLQCLDEEVVGSEERSSLLQPVAVLPPWPETKLPTLQAEEGEAAEAAQRELREQLLRLRHEHHEQLEALAAARRTELASSSEELTRTRPGVSQQVQQELRLVATEARRRQVMNRELKDKLSQTQKLLHESKASQQRLRLRREELQLSAVSGRLRRQEAILEASAFEDEAQVAQRLQDESLAALQQEYMDTDQLLSELHSETRALALSKAELYAWQTRKRTRDQQLKVLQQELSAMEGGREAQLKSSRARQANGAFGVQRSGVVIGRGRSAPAGRDRLVRSSGAWHGGEGRPRQAQSNQFWPLAVGQLGGPCDSIVRLTKNYGCDFRCPSELNRPKLGRRFKGLRVTLVKDQGVRGLLQRRGMPQLPLRPDSNKPSPEGQEGLEQYDLKELIGRGSSGRVFRAVRKADQLQVAIKLMGEEAVATHREFEIMQAISHPNLIRALDFFQYNCGAALVLTYVPGGTLTQAVKEGAGFLAEGKAKHLFRLLLEAVSYLHQHRIVHSDVKSDNVLISPDLATLHLTDFGSSRTLRAGDQPLTSTTIDFSAPEVLAGEEPTEKHDVWGAGLCLYYMLTGRLPRSIIRFTCFEDFCDAVQSSAISCSGPHWRAVSDDCKATVRYCLALEKGQRPAAMVILQMSWLRRGDEALRRASAPARPQRRVPLTSSGGEMAPEGEPGEHGAGAMSIDTGSFRNSKAVFAKRFLEEEIQRATGEWEDLQRQRKLQEQEQEGQVMAVEQRIKARHGAMLREGQRLQEEMRQLRVRSMGEECSLQEAALKAQESQQEEMLLAEALRTAKAAEVEVQAQLRQEDEAFGNAQVQMRTMEAECHQEEKQLAELQASVRSDYVPAQLFKEEEEFLAHLRQERQEAFEGLLSATREEDEASKSLRDSSPERPSSENDDIWD</sequence>
<dbReference type="Pfam" id="PF00069">
    <property type="entry name" value="Pkinase"/>
    <property type="match status" value="1"/>
</dbReference>
<dbReference type="SUPFAM" id="SSF56112">
    <property type="entry name" value="Protein kinase-like (PK-like)"/>
    <property type="match status" value="1"/>
</dbReference>
<reference evidence="9 10" key="1">
    <citation type="submission" date="2024-02" db="EMBL/GenBank/DDBJ databases">
        <authorList>
            <person name="Chen Y."/>
            <person name="Shah S."/>
            <person name="Dougan E. K."/>
            <person name="Thang M."/>
            <person name="Chan C."/>
        </authorList>
    </citation>
    <scope>NUCLEOTIDE SEQUENCE [LARGE SCALE GENOMIC DNA]</scope>
</reference>
<feature type="binding site" evidence="5">
    <location>
        <position position="605"/>
    </location>
    <ligand>
        <name>ATP</name>
        <dbReference type="ChEBI" id="CHEBI:30616"/>
    </ligand>
</feature>
<name>A0ABP0RPL7_9DINO</name>
<dbReference type="Pfam" id="PF13855">
    <property type="entry name" value="LRR_8"/>
    <property type="match status" value="1"/>
</dbReference>
<evidence type="ECO:0000256" key="3">
    <source>
        <dbReference type="ARBA" id="ARBA00022741"/>
    </source>
</evidence>
<organism evidence="9 10">
    <name type="scientific">Durusdinium trenchii</name>
    <dbReference type="NCBI Taxonomy" id="1381693"/>
    <lineage>
        <taxon>Eukaryota</taxon>
        <taxon>Sar</taxon>
        <taxon>Alveolata</taxon>
        <taxon>Dinophyceae</taxon>
        <taxon>Suessiales</taxon>
        <taxon>Symbiodiniaceae</taxon>
        <taxon>Durusdinium</taxon>
    </lineage>
</organism>
<feature type="region of interest" description="Disordered" evidence="7">
    <location>
        <begin position="838"/>
        <end position="871"/>
    </location>
</feature>
<gene>
    <name evidence="9" type="ORF">CCMP2556_LOCUS48268</name>
</gene>
<feature type="domain" description="Protein kinase" evidence="8">
    <location>
        <begin position="576"/>
        <end position="828"/>
    </location>
</feature>
<evidence type="ECO:0000256" key="2">
    <source>
        <dbReference type="ARBA" id="ARBA00022737"/>
    </source>
</evidence>
<dbReference type="InterPro" id="IPR008271">
    <property type="entry name" value="Ser/Thr_kinase_AS"/>
</dbReference>
<dbReference type="PROSITE" id="PS00108">
    <property type="entry name" value="PROTEIN_KINASE_ST"/>
    <property type="match status" value="1"/>
</dbReference>
<evidence type="ECO:0000313" key="9">
    <source>
        <dbReference type="EMBL" id="CAK9102600.1"/>
    </source>
</evidence>
<evidence type="ECO:0000313" key="10">
    <source>
        <dbReference type="Proteomes" id="UP001642484"/>
    </source>
</evidence>
<dbReference type="PROSITE" id="PS00107">
    <property type="entry name" value="PROTEIN_KINASE_ATP"/>
    <property type="match status" value="1"/>
</dbReference>
<dbReference type="Gene3D" id="1.10.510.10">
    <property type="entry name" value="Transferase(Phosphotransferase) domain 1"/>
    <property type="match status" value="1"/>
</dbReference>
<dbReference type="PANTHER" id="PTHR24348">
    <property type="entry name" value="SERINE/THREONINE-PROTEIN KINASE UNC-51-RELATED"/>
    <property type="match status" value="1"/>
</dbReference>
<evidence type="ECO:0000256" key="4">
    <source>
        <dbReference type="ARBA" id="ARBA00022840"/>
    </source>
</evidence>
<feature type="compositionally biased region" description="Basic and acidic residues" evidence="7">
    <location>
        <begin position="1069"/>
        <end position="1083"/>
    </location>
</feature>
<keyword evidence="10" id="KW-1185">Reference proteome</keyword>
<dbReference type="EMBL" id="CAXAMN010026373">
    <property type="protein sequence ID" value="CAK9102600.1"/>
    <property type="molecule type" value="Genomic_DNA"/>
</dbReference>
<dbReference type="Gene3D" id="3.80.10.10">
    <property type="entry name" value="Ribonuclease Inhibitor"/>
    <property type="match status" value="2"/>
</dbReference>
<evidence type="ECO:0000256" key="7">
    <source>
        <dbReference type="SAM" id="MobiDB-lite"/>
    </source>
</evidence>
<dbReference type="InterPro" id="IPR045269">
    <property type="entry name" value="Atg1-like"/>
</dbReference>
<dbReference type="InterPro" id="IPR017441">
    <property type="entry name" value="Protein_kinase_ATP_BS"/>
</dbReference>
<keyword evidence="3 5" id="KW-0547">Nucleotide-binding</keyword>
<dbReference type="Proteomes" id="UP001642484">
    <property type="component" value="Unassembled WGS sequence"/>
</dbReference>
<dbReference type="InterPro" id="IPR000719">
    <property type="entry name" value="Prot_kinase_dom"/>
</dbReference>
<comment type="caution">
    <text evidence="9">The sequence shown here is derived from an EMBL/GenBank/DDBJ whole genome shotgun (WGS) entry which is preliminary data.</text>
</comment>
<keyword evidence="2" id="KW-0677">Repeat</keyword>
<keyword evidence="4 5" id="KW-0067">ATP-binding</keyword>
<feature type="coiled-coil region" evidence="6">
    <location>
        <begin position="975"/>
        <end position="1027"/>
    </location>
</feature>
<protein>
    <recommendedName>
        <fullName evidence="8">Protein kinase domain-containing protein</fullName>
    </recommendedName>
</protein>
<dbReference type="SMART" id="SM00220">
    <property type="entry name" value="S_TKc"/>
    <property type="match status" value="1"/>
</dbReference>
<evidence type="ECO:0000259" key="8">
    <source>
        <dbReference type="PROSITE" id="PS50011"/>
    </source>
</evidence>
<dbReference type="InterPro" id="IPR032675">
    <property type="entry name" value="LRR_dom_sf"/>
</dbReference>
<feature type="region of interest" description="Disordered" evidence="7">
    <location>
        <begin position="1057"/>
        <end position="1090"/>
    </location>
</feature>
<feature type="coiled-coil region" evidence="6">
    <location>
        <begin position="887"/>
        <end position="914"/>
    </location>
</feature>
<dbReference type="PROSITE" id="PS50011">
    <property type="entry name" value="PROTEIN_KINASE_DOM"/>
    <property type="match status" value="1"/>
</dbReference>
<dbReference type="InterPro" id="IPR011009">
    <property type="entry name" value="Kinase-like_dom_sf"/>
</dbReference>
<dbReference type="PROSITE" id="PS51450">
    <property type="entry name" value="LRR"/>
    <property type="match status" value="3"/>
</dbReference>
<keyword evidence="1" id="KW-0433">Leucine-rich repeat</keyword>